<dbReference type="PROSITE" id="PS50088">
    <property type="entry name" value="ANK_REPEAT"/>
    <property type="match status" value="2"/>
</dbReference>
<dbReference type="EMBL" id="JADAQX010000062">
    <property type="protein sequence ID" value="KAF8822347.1"/>
    <property type="molecule type" value="Genomic_DNA"/>
</dbReference>
<evidence type="ECO:0000259" key="2">
    <source>
        <dbReference type="Pfam" id="PF00850"/>
    </source>
</evidence>
<dbReference type="SUPFAM" id="SSF48403">
    <property type="entry name" value="Ankyrin repeat"/>
    <property type="match status" value="1"/>
</dbReference>
<dbReference type="Pfam" id="PF00023">
    <property type="entry name" value="Ank"/>
    <property type="match status" value="1"/>
</dbReference>
<protein>
    <submittedName>
        <fullName evidence="3">Histone deacetylase HDAC5</fullName>
    </submittedName>
</protein>
<evidence type="ECO:0000256" key="1">
    <source>
        <dbReference type="PROSITE-ProRule" id="PRU00023"/>
    </source>
</evidence>
<feature type="domain" description="Histone deacetylase" evidence="2">
    <location>
        <begin position="698"/>
        <end position="820"/>
    </location>
</feature>
<feature type="domain" description="Histone deacetylase" evidence="2">
    <location>
        <begin position="474"/>
        <end position="639"/>
    </location>
</feature>
<dbReference type="InterPro" id="IPR023696">
    <property type="entry name" value="Ureohydrolase_dom_sf"/>
</dbReference>
<keyword evidence="1" id="KW-0040">ANK repeat</keyword>
<dbReference type="PANTHER" id="PTHR10625">
    <property type="entry name" value="HISTONE DEACETYLASE HDAC1-RELATED"/>
    <property type="match status" value="1"/>
</dbReference>
<organism evidence="3 4">
    <name type="scientific">Cardiosporidium cionae</name>
    <dbReference type="NCBI Taxonomy" id="476202"/>
    <lineage>
        <taxon>Eukaryota</taxon>
        <taxon>Sar</taxon>
        <taxon>Alveolata</taxon>
        <taxon>Apicomplexa</taxon>
        <taxon>Aconoidasida</taxon>
        <taxon>Nephromycida</taxon>
        <taxon>Cardiosporidium</taxon>
    </lineage>
</organism>
<keyword evidence="4" id="KW-1185">Reference proteome</keyword>
<dbReference type="CDD" id="cd11599">
    <property type="entry name" value="HDAC_classII_2"/>
    <property type="match status" value="1"/>
</dbReference>
<dbReference type="SMART" id="SM00248">
    <property type="entry name" value="ANK"/>
    <property type="match status" value="2"/>
</dbReference>
<evidence type="ECO:0000313" key="3">
    <source>
        <dbReference type="EMBL" id="KAF8822347.1"/>
    </source>
</evidence>
<comment type="caution">
    <text evidence="3">The sequence shown here is derived from an EMBL/GenBank/DDBJ whole genome shotgun (WGS) entry which is preliminary data.</text>
</comment>
<name>A0ABQ7JEA6_9APIC</name>
<dbReference type="Gene3D" id="3.40.800.20">
    <property type="entry name" value="Histone deacetylase domain"/>
    <property type="match status" value="1"/>
</dbReference>
<dbReference type="SUPFAM" id="SSF52768">
    <property type="entry name" value="Arginase/deacetylase"/>
    <property type="match status" value="1"/>
</dbReference>
<feature type="repeat" description="ANK" evidence="1">
    <location>
        <begin position="171"/>
        <end position="203"/>
    </location>
</feature>
<reference evidence="3 4" key="1">
    <citation type="journal article" date="2020" name="bioRxiv">
        <title>Metabolic contributions of an alphaproteobacterial endosymbiont in the apicomplexan Cardiosporidium cionae.</title>
        <authorList>
            <person name="Hunter E.S."/>
            <person name="Paight C.J."/>
            <person name="Lane C.E."/>
        </authorList>
    </citation>
    <scope>NUCLEOTIDE SEQUENCE [LARGE SCALE GENOMIC DNA]</scope>
    <source>
        <strain evidence="3">ESH_2018</strain>
    </source>
</reference>
<accession>A0ABQ7JEA6</accession>
<dbReference type="InterPro" id="IPR023801">
    <property type="entry name" value="His_deacetylse_dom"/>
</dbReference>
<evidence type="ECO:0000313" key="4">
    <source>
        <dbReference type="Proteomes" id="UP000823046"/>
    </source>
</evidence>
<dbReference type="InterPro" id="IPR002110">
    <property type="entry name" value="Ankyrin_rpt"/>
</dbReference>
<dbReference type="PANTHER" id="PTHR10625:SF26">
    <property type="entry name" value="HISTONE DEACETYLASE DOMAIN-CONTAINING PROTEIN"/>
    <property type="match status" value="1"/>
</dbReference>
<dbReference type="PROSITE" id="PS50297">
    <property type="entry name" value="ANK_REP_REGION"/>
    <property type="match status" value="2"/>
</dbReference>
<sequence length="1014" mass="113118">MLSHILAKLVVYAGQRPRPRSSRITAYHGFICQPLSTRLLHLTAYGLPSGESEEDGGLHRMVLKRNIRGIRQWLSSPHRDVLNDLDHLGRTPLHIALIHADVPVLSMLLHPSPSSTLPLTVDFGIFYDNIPCFHLIFIKSQFSSSRGDALECLRSLSCTPRNFQIDAVDTGLRTALHRSCGLGDAEITSLLLQAGADAYLQDENGDFPIHSAIDSRDPTTFMLMLNSMHQKGVLKSLLHRSPPSTLEIQTVQNAWKLLKEIYFSKDPQSLLAHVFSNYWTTPVTENEHALTLLLGRLAESEFFSQELFWEKVAAMDTLSYSESLDSFHGCFLLIFYRSLFKKCVMRGSWRCFWSLCSHTMASKFLILLDEMRVVQSQAEFYGFDKECSTLLLKFQNQIFRESSPVSHFQKYDGPSENVVKTRLVTHPCCSLHLPLPEPTELPLRRFRLTDRFPENPMRLEVLVSPEYGIFRSDAFNWLEWEDNPKNVRLSDILRVHDWGYLKKLRNRVAEVDQAWCEGGREPALADGDTPVTPHSWDAALSAAGSVIAATDAVCSGACRNAFCAVRPPGHHLGSWGAAQSEHLADEDAAVGSQGFCLLNNVAIGAGYAKYMYANKGVKRIAIVDFDVHHGNGTEQIIRNVGPKFRVLKESLSASADPLSTRGLDLFHLREKDALEPQMHWSVGVPCWMGWSDENDPMELFFASIHAFDGQFYPGTGRSCKSMVGPTIINVALPPNTSSKTFRSLFISKIIHNLLNFKPDLIYISAGFDGHYLDTVSNGFTAYTEADFEWATRQLVAAANTMCAGRIISVLEGGYNTKALSLSPFARSVGAHVKALHFTSPRCCFPVDSLLEKGKEPSSMSSESYHGLRPHLQDEESDFGFVGYGVTSSVHGDSPEQFYPENEIMEMSGSSSCDESDDMLDTSADELDDNDCSLPRNFLKLCSSKSAMAKQYTSPEETYQGPLSREVSVVAATQSGLSLPTSHFNDSQNRAQLLRGLYNDALAARFLLEYYLSED</sequence>
<dbReference type="Gene3D" id="1.25.40.20">
    <property type="entry name" value="Ankyrin repeat-containing domain"/>
    <property type="match status" value="1"/>
</dbReference>
<proteinExistence type="predicted"/>
<dbReference type="Pfam" id="PF00850">
    <property type="entry name" value="Hist_deacetyl"/>
    <property type="match status" value="2"/>
</dbReference>
<gene>
    <name evidence="3" type="primary">HDAC5</name>
    <name evidence="3" type="ORF">IE077_003952</name>
</gene>
<feature type="repeat" description="ANK" evidence="1">
    <location>
        <begin position="88"/>
        <end position="109"/>
    </location>
</feature>
<dbReference type="InterPro" id="IPR037138">
    <property type="entry name" value="His_deacetylse_dom_sf"/>
</dbReference>
<dbReference type="Proteomes" id="UP000823046">
    <property type="component" value="Unassembled WGS sequence"/>
</dbReference>
<dbReference type="InterPro" id="IPR036770">
    <property type="entry name" value="Ankyrin_rpt-contain_sf"/>
</dbReference>